<dbReference type="PANTHER" id="PTHR37947">
    <property type="entry name" value="BLL2462 PROTEIN"/>
    <property type="match status" value="1"/>
</dbReference>
<feature type="transmembrane region" description="Helical" evidence="1">
    <location>
        <begin position="14"/>
        <end position="33"/>
    </location>
</feature>
<keyword evidence="1" id="KW-1133">Transmembrane helix</keyword>
<dbReference type="Pfam" id="PF07090">
    <property type="entry name" value="GATase1_like"/>
    <property type="match status" value="1"/>
</dbReference>
<evidence type="ECO:0000313" key="3">
    <source>
        <dbReference type="EMBL" id="RBP47913.1"/>
    </source>
</evidence>
<dbReference type="PANTHER" id="PTHR37947:SF1">
    <property type="entry name" value="BLL2462 PROTEIN"/>
    <property type="match status" value="1"/>
</dbReference>
<protein>
    <submittedName>
        <fullName evidence="3">Putative membrane protein</fullName>
    </submittedName>
</protein>
<feature type="transmembrane region" description="Helical" evidence="1">
    <location>
        <begin position="45"/>
        <end position="62"/>
    </location>
</feature>
<gene>
    <name evidence="3" type="ORF">DES53_101713</name>
</gene>
<evidence type="ECO:0000313" key="4">
    <source>
        <dbReference type="Proteomes" id="UP000253426"/>
    </source>
</evidence>
<dbReference type="InterPro" id="IPR010768">
    <property type="entry name" value="GATase1-like"/>
</dbReference>
<dbReference type="Proteomes" id="UP000253426">
    <property type="component" value="Unassembled WGS sequence"/>
</dbReference>
<dbReference type="EMBL" id="QNRR01000001">
    <property type="protein sequence ID" value="RBP47913.1"/>
    <property type="molecule type" value="Genomic_DNA"/>
</dbReference>
<proteinExistence type="predicted"/>
<name>A0A366HUE5_9BACT</name>
<comment type="caution">
    <text evidence="3">The sequence shown here is derived from an EMBL/GenBank/DDBJ whole genome shotgun (WGS) entry which is preliminary data.</text>
</comment>
<accession>A0A366HUE5</accession>
<organism evidence="3 4">
    <name type="scientific">Roseimicrobium gellanilyticum</name>
    <dbReference type="NCBI Taxonomy" id="748857"/>
    <lineage>
        <taxon>Bacteria</taxon>
        <taxon>Pseudomonadati</taxon>
        <taxon>Verrucomicrobiota</taxon>
        <taxon>Verrucomicrobiia</taxon>
        <taxon>Verrucomicrobiales</taxon>
        <taxon>Verrucomicrobiaceae</taxon>
        <taxon>Roseimicrobium</taxon>
    </lineage>
</organism>
<keyword evidence="4" id="KW-1185">Reference proteome</keyword>
<dbReference type="InterPro" id="IPR029062">
    <property type="entry name" value="Class_I_gatase-like"/>
</dbReference>
<reference evidence="3 4" key="1">
    <citation type="submission" date="2018-06" db="EMBL/GenBank/DDBJ databases">
        <title>Genomic Encyclopedia of Type Strains, Phase IV (KMG-IV): sequencing the most valuable type-strain genomes for metagenomic binning, comparative biology and taxonomic classification.</title>
        <authorList>
            <person name="Goeker M."/>
        </authorList>
    </citation>
    <scope>NUCLEOTIDE SEQUENCE [LARGE SCALE GENOMIC DNA]</scope>
    <source>
        <strain evidence="3 4">DSM 25532</strain>
    </source>
</reference>
<dbReference type="OrthoDB" id="9781333at2"/>
<keyword evidence="1" id="KW-0812">Transmembrane</keyword>
<dbReference type="SUPFAM" id="SSF52317">
    <property type="entry name" value="Class I glutamine amidotransferase-like"/>
    <property type="match status" value="1"/>
</dbReference>
<dbReference type="Gene3D" id="3.40.50.880">
    <property type="match status" value="1"/>
</dbReference>
<evidence type="ECO:0000256" key="1">
    <source>
        <dbReference type="SAM" id="Phobius"/>
    </source>
</evidence>
<feature type="transmembrane region" description="Helical" evidence="1">
    <location>
        <begin position="766"/>
        <end position="785"/>
    </location>
</feature>
<dbReference type="AlphaFoldDB" id="A0A366HUE5"/>
<feature type="domain" description="Putative glutamine amidotransferase" evidence="2">
    <location>
        <begin position="408"/>
        <end position="607"/>
    </location>
</feature>
<keyword evidence="1" id="KW-0472">Membrane</keyword>
<sequence length="792" mass="88378">MVEEWFWQSATGSWPKIAIALSVAALGVLWIAYRGVTGRAWRREAAILCKVLVFALLLLMLMEPMAMTRVPKPGQNDVLILADDSASLALLDSTTGKPAGEPVKKALHRDASWIREVEKTFRTHAYSFDDRLHERTQLDALKFASMRSALAGSLESLQQRYLRQPVAAVLLFTDGNATDAAKLEEMMANSKASAPIFPVVTGVREVSSDLALKSVDVTQTPFEDSPVAVTAKIAAAGLGDTGVSLVIQDEAGKVVKTENHKLAKAQTEHTFQTRFRPEKMGISFFKVSVVKDQAVSHLTDPAKLKEVSAEATMENNQRFLAIDRRSGPYRVLYVSGRPNWEYKFLRRSLEPDDEVKLAALIRMAKREPKFQWRGREGETSNPLFRGFKSNEPEEAQRYDQPVLKRLNVMDASELADGFPKTPEELFGKFRAVVLDDVEAEFFTREQLDLLERFVSVRGGSLVMLGGQESFRLGGYEHTPVGRMLPVYLDRTGDVSPAEEAKFNLTREGWLEPWMRLRNTEPEEESRMASMPAFYSVNQSTAIKPGASILATVTDARRKSHPAMVVQRYGNGRVAAVTVGDMWRWGLNDPASQADMAKSWRQLFRWLVVDVPDRVDMQLSITPSGSHELVKPQVRVRDLAFRPQDDATVSIEIQEPDGGRISQGAEPAMTEAGLFEMSAHAGAQGAYRVKATVKDSAGAVVGESNSGWALNPAAEEFASLLPNRPLLERLAAWSGGRVLTVDELGSWASELSEIKMPVMETRTEPLWHRWWVLVLLVGLLGTEWWLRRRQGWR</sequence>
<dbReference type="RefSeq" id="WP_113956805.1">
    <property type="nucleotide sequence ID" value="NZ_QNRR01000001.1"/>
</dbReference>
<evidence type="ECO:0000259" key="2">
    <source>
        <dbReference type="Pfam" id="PF07090"/>
    </source>
</evidence>